<proteinExistence type="predicted"/>
<keyword evidence="2" id="KW-1185">Reference proteome</keyword>
<protein>
    <submittedName>
        <fullName evidence="1">Uncharacterized protein</fullName>
    </submittedName>
</protein>
<name>A0A8T0HXE4_CERPU</name>
<accession>A0A8T0HXE4</accession>
<dbReference type="EMBL" id="CM026425">
    <property type="protein sequence ID" value="KAG0575764.1"/>
    <property type="molecule type" value="Genomic_DNA"/>
</dbReference>
<comment type="caution">
    <text evidence="1">The sequence shown here is derived from an EMBL/GenBank/DDBJ whole genome shotgun (WGS) entry which is preliminary data.</text>
</comment>
<sequence>MEVRKKWLGIWSGHSGLSKGRVSSSFSRVFDEVRRGGSCSHKRGRLGDGNATSPVGCSLQKSGSILSRSAVCMMPRIQLCVCVAYNVELKATGFHIGPLFLDF</sequence>
<dbReference type="Proteomes" id="UP000822688">
    <property type="component" value="Chromosome 5"/>
</dbReference>
<evidence type="ECO:0000313" key="1">
    <source>
        <dbReference type="EMBL" id="KAG0575764.1"/>
    </source>
</evidence>
<reference evidence="1" key="1">
    <citation type="submission" date="2020-06" db="EMBL/GenBank/DDBJ databases">
        <title>WGS assembly of Ceratodon purpureus strain R40.</title>
        <authorList>
            <person name="Carey S.B."/>
            <person name="Jenkins J."/>
            <person name="Shu S."/>
            <person name="Lovell J.T."/>
            <person name="Sreedasyam A."/>
            <person name="Maumus F."/>
            <person name="Tiley G.P."/>
            <person name="Fernandez-Pozo N."/>
            <person name="Barry K."/>
            <person name="Chen C."/>
            <person name="Wang M."/>
            <person name="Lipzen A."/>
            <person name="Daum C."/>
            <person name="Saski C.A."/>
            <person name="Payton A.C."/>
            <person name="Mcbreen J.C."/>
            <person name="Conrad R.E."/>
            <person name="Kollar L.M."/>
            <person name="Olsson S."/>
            <person name="Huttunen S."/>
            <person name="Landis J.B."/>
            <person name="Wickett N.J."/>
            <person name="Johnson M.G."/>
            <person name="Rensing S.A."/>
            <person name="Grimwood J."/>
            <person name="Schmutz J."/>
            <person name="Mcdaniel S.F."/>
        </authorList>
    </citation>
    <scope>NUCLEOTIDE SEQUENCE</scope>
    <source>
        <strain evidence="1">R40</strain>
    </source>
</reference>
<dbReference type="AlphaFoldDB" id="A0A8T0HXE4"/>
<gene>
    <name evidence="1" type="ORF">KC19_5G029300</name>
</gene>
<evidence type="ECO:0000313" key="2">
    <source>
        <dbReference type="Proteomes" id="UP000822688"/>
    </source>
</evidence>
<organism evidence="1 2">
    <name type="scientific">Ceratodon purpureus</name>
    <name type="common">Fire moss</name>
    <name type="synonym">Dicranum purpureum</name>
    <dbReference type="NCBI Taxonomy" id="3225"/>
    <lineage>
        <taxon>Eukaryota</taxon>
        <taxon>Viridiplantae</taxon>
        <taxon>Streptophyta</taxon>
        <taxon>Embryophyta</taxon>
        <taxon>Bryophyta</taxon>
        <taxon>Bryophytina</taxon>
        <taxon>Bryopsida</taxon>
        <taxon>Dicranidae</taxon>
        <taxon>Pseudoditrichales</taxon>
        <taxon>Ditrichaceae</taxon>
        <taxon>Ceratodon</taxon>
    </lineage>
</organism>